<dbReference type="InterPro" id="IPR036388">
    <property type="entry name" value="WH-like_DNA-bd_sf"/>
</dbReference>
<dbReference type="InterPro" id="IPR051534">
    <property type="entry name" value="CBASS_pafABC_assoc_protein"/>
</dbReference>
<dbReference type="SUPFAM" id="SSF46785">
    <property type="entry name" value="Winged helix' DNA-binding domain"/>
    <property type="match status" value="1"/>
</dbReference>
<dbReference type="OrthoDB" id="9787242at2"/>
<gene>
    <name evidence="2" type="ordered locus">Ppro_0494</name>
</gene>
<dbReference type="PROSITE" id="PS50943">
    <property type="entry name" value="HTH_CROC1"/>
    <property type="match status" value="1"/>
</dbReference>
<dbReference type="Gene3D" id="1.10.10.10">
    <property type="entry name" value="Winged helix-like DNA-binding domain superfamily/Winged helix DNA-binding domain"/>
    <property type="match status" value="1"/>
</dbReference>
<evidence type="ECO:0000313" key="3">
    <source>
        <dbReference type="Proteomes" id="UP000006732"/>
    </source>
</evidence>
<dbReference type="KEGG" id="ppd:Ppro_0494"/>
<name>A1ALA5_PELPD</name>
<dbReference type="InterPro" id="IPR036390">
    <property type="entry name" value="WH_DNA-bd_sf"/>
</dbReference>
<dbReference type="InterPro" id="IPR026881">
    <property type="entry name" value="WYL_dom"/>
</dbReference>
<reference evidence="2 3" key="1">
    <citation type="submission" date="2006-10" db="EMBL/GenBank/DDBJ databases">
        <title>Complete sequence of chromosome of Pelobacter propionicus DSM 2379.</title>
        <authorList>
            <consortium name="US DOE Joint Genome Institute"/>
            <person name="Copeland A."/>
            <person name="Lucas S."/>
            <person name="Lapidus A."/>
            <person name="Barry K."/>
            <person name="Detter J.C."/>
            <person name="Glavina del Rio T."/>
            <person name="Hammon N."/>
            <person name="Israni S."/>
            <person name="Dalin E."/>
            <person name="Tice H."/>
            <person name="Pitluck S."/>
            <person name="Saunders E."/>
            <person name="Brettin T."/>
            <person name="Bruce D."/>
            <person name="Han C."/>
            <person name="Tapia R."/>
            <person name="Schmutz J."/>
            <person name="Larimer F."/>
            <person name="Land M."/>
            <person name="Hauser L."/>
            <person name="Kyrpides N."/>
            <person name="Kim E."/>
            <person name="Lovley D."/>
            <person name="Richardson P."/>
        </authorList>
    </citation>
    <scope>NUCLEOTIDE SEQUENCE [LARGE SCALE GENOMIC DNA]</scope>
    <source>
        <strain evidence="3">DSM 2379 / NBRC 103807 / OttBd1</strain>
    </source>
</reference>
<dbReference type="RefSeq" id="WP_011734439.1">
    <property type="nucleotide sequence ID" value="NC_008609.1"/>
</dbReference>
<protein>
    <submittedName>
        <fullName evidence="2">Helix-turn-helix, type 11 domain protein</fullName>
    </submittedName>
</protein>
<dbReference type="InterPro" id="IPR001387">
    <property type="entry name" value="Cro/C1-type_HTH"/>
</dbReference>
<dbReference type="InterPro" id="IPR028349">
    <property type="entry name" value="PafC-like"/>
</dbReference>
<dbReference type="PANTHER" id="PTHR34580">
    <property type="match status" value="1"/>
</dbReference>
<organism evidence="2 3">
    <name type="scientific">Pelobacter propionicus (strain DSM 2379 / NBRC 103807 / OttBd1)</name>
    <dbReference type="NCBI Taxonomy" id="338966"/>
    <lineage>
        <taxon>Bacteria</taxon>
        <taxon>Pseudomonadati</taxon>
        <taxon>Thermodesulfobacteriota</taxon>
        <taxon>Desulfuromonadia</taxon>
        <taxon>Desulfuromonadales</taxon>
        <taxon>Desulfuromonadaceae</taxon>
        <taxon>Pelobacter</taxon>
    </lineage>
</organism>
<dbReference type="InterPro" id="IPR057727">
    <property type="entry name" value="WCX_dom"/>
</dbReference>
<dbReference type="Pfam" id="PF13280">
    <property type="entry name" value="WYL"/>
    <property type="match status" value="1"/>
</dbReference>
<evidence type="ECO:0000259" key="1">
    <source>
        <dbReference type="PROSITE" id="PS50943"/>
    </source>
</evidence>
<dbReference type="EMBL" id="CP000482">
    <property type="protein sequence ID" value="ABK98125.1"/>
    <property type="molecule type" value="Genomic_DNA"/>
</dbReference>
<proteinExistence type="predicted"/>
<dbReference type="PROSITE" id="PS52050">
    <property type="entry name" value="WYL"/>
    <property type="match status" value="1"/>
</dbReference>
<dbReference type="Pfam" id="PF08279">
    <property type="entry name" value="HTH_11"/>
    <property type="match status" value="1"/>
</dbReference>
<dbReference type="AlphaFoldDB" id="A1ALA5"/>
<feature type="domain" description="HTH cro/C1-type" evidence="1">
    <location>
        <begin position="20"/>
        <end position="47"/>
    </location>
</feature>
<dbReference type="HOGENOM" id="CLU_041141_4_3_7"/>
<accession>A1ALA5</accession>
<dbReference type="PANTHER" id="PTHR34580:SF1">
    <property type="entry name" value="PROTEIN PAFC"/>
    <property type="match status" value="1"/>
</dbReference>
<keyword evidence="3" id="KW-1185">Reference proteome</keyword>
<dbReference type="eggNOG" id="COG2378">
    <property type="taxonomic scope" value="Bacteria"/>
</dbReference>
<dbReference type="Pfam" id="PF25583">
    <property type="entry name" value="WCX"/>
    <property type="match status" value="1"/>
</dbReference>
<sequence length="336" mass="37689">MGQGKPARKYSQAGRLHSIIRLLETRRGMTLDDLAAECGVDRRTIQRDLAAVEEAGYTLTTEWQEGRKVFSFLTRSRAIPPISLTLNQLMSLYLLRSLGVHLAGTPLLAELDDLFRTIRSLLPDRYAAHLERIARVSLPRLHGPRDYAAAAPHFGGLQRALLQQYRMRLVYAKNGAGESQAYELDPYTLVFHKAGIYLLGYAHNRKGMRLFALERIRGLEVSRQRFEIPDAYEPEGYFSDAFGLVNDAPLRVRVRFSSAVAHAVRDRIWRPGQVVENDAGGGVVVSFEASGEKELLSWILSYGDQAEVLEPPGLRALVERQVDAMVRLYRGDGVSP</sequence>
<dbReference type="STRING" id="338966.Ppro_0494"/>
<dbReference type="Proteomes" id="UP000006732">
    <property type="component" value="Chromosome"/>
</dbReference>
<dbReference type="PIRSF" id="PIRSF016838">
    <property type="entry name" value="PafC"/>
    <property type="match status" value="1"/>
</dbReference>
<evidence type="ECO:0000313" key="2">
    <source>
        <dbReference type="EMBL" id="ABK98125.1"/>
    </source>
</evidence>
<dbReference type="InterPro" id="IPR013196">
    <property type="entry name" value="HTH_11"/>
</dbReference>